<dbReference type="KEGG" id="dia:Dtpsy_0834"/>
<sequence length="87" mass="9594">MHSTMNLLADAEQVKDLSAWAESLGLTKRALYTAKYRGSLSPAIAGALAEELGKDPKDWIVVAALESERDSACKERMLKRVRKMTSL</sequence>
<dbReference type="AlphaFoldDB" id="A0A9J9Q673"/>
<accession>A0A9J9Q673</accession>
<dbReference type="RefSeq" id="WP_012655804.1">
    <property type="nucleotide sequence ID" value="NC_011992.1"/>
</dbReference>
<name>A0A9J9Q673_ACIET</name>
<dbReference type="Proteomes" id="UP000000450">
    <property type="component" value="Chromosome"/>
</dbReference>
<reference evidence="1 2" key="1">
    <citation type="journal article" date="2010" name="J. Bacteriol.">
        <title>Completed genome sequence of the anaerobic iron-oxidizing bacterium Acidovorax ebreus strain TPSY.</title>
        <authorList>
            <person name="Byrne-Bailey K.G."/>
            <person name="Weber K.A."/>
            <person name="Chair A.H."/>
            <person name="Bose S."/>
            <person name="Knox T."/>
            <person name="Spanbauer T.L."/>
            <person name="Chertkov O."/>
            <person name="Coates J.D."/>
        </authorList>
    </citation>
    <scope>NUCLEOTIDE SEQUENCE [LARGE SCALE GENOMIC DNA]</scope>
    <source>
        <strain evidence="1 2">TPSY</strain>
    </source>
</reference>
<gene>
    <name evidence="1" type="ordered locus">Dtpsy_0834</name>
</gene>
<evidence type="ECO:0000313" key="2">
    <source>
        <dbReference type="Proteomes" id="UP000000450"/>
    </source>
</evidence>
<protein>
    <submittedName>
        <fullName evidence="1">Uncharacterized protein</fullName>
    </submittedName>
</protein>
<evidence type="ECO:0000313" key="1">
    <source>
        <dbReference type="EMBL" id="ACM32312.1"/>
    </source>
</evidence>
<proteinExistence type="predicted"/>
<keyword evidence="2" id="KW-1185">Reference proteome</keyword>
<organism evidence="1 2">
    <name type="scientific">Acidovorax ebreus (strain TPSY)</name>
    <name type="common">Diaphorobacter sp. (strain TPSY)</name>
    <dbReference type="NCBI Taxonomy" id="535289"/>
    <lineage>
        <taxon>Bacteria</taxon>
        <taxon>Pseudomonadati</taxon>
        <taxon>Pseudomonadota</taxon>
        <taxon>Betaproteobacteria</taxon>
        <taxon>Burkholderiales</taxon>
        <taxon>Comamonadaceae</taxon>
        <taxon>Diaphorobacter</taxon>
    </lineage>
</organism>
<dbReference type="EMBL" id="CP001392">
    <property type="protein sequence ID" value="ACM32312.1"/>
    <property type="molecule type" value="Genomic_DNA"/>
</dbReference>